<evidence type="ECO:0000313" key="2">
    <source>
        <dbReference type="EMBL" id="NEE03595.1"/>
    </source>
</evidence>
<proteinExistence type="predicted"/>
<dbReference type="Proteomes" id="UP000475214">
    <property type="component" value="Unassembled WGS sequence"/>
</dbReference>
<keyword evidence="3" id="KW-1185">Reference proteome</keyword>
<reference evidence="2 3" key="1">
    <citation type="submission" date="2020-02" db="EMBL/GenBank/DDBJ databases">
        <authorList>
            <person name="Li X.-J."/>
            <person name="Han X.-M."/>
        </authorList>
    </citation>
    <scope>NUCLEOTIDE SEQUENCE [LARGE SCALE GENOMIC DNA]</scope>
    <source>
        <strain evidence="2 3">CCTCC AB 2017055</strain>
    </source>
</reference>
<sequence>MTTQMTGPSGEEPRGEGTRYDTESLAEMLRAAAHQARSDITHTDDPKAQALLETSAEVLLGLVTAFEHYAEGREPAWR</sequence>
<evidence type="ECO:0000256" key="1">
    <source>
        <dbReference type="SAM" id="MobiDB-lite"/>
    </source>
</evidence>
<protein>
    <submittedName>
        <fullName evidence="2">Uncharacterized protein</fullName>
    </submittedName>
</protein>
<dbReference type="AlphaFoldDB" id="A0A6L9SDW6"/>
<feature type="compositionally biased region" description="Basic and acidic residues" evidence="1">
    <location>
        <begin position="11"/>
        <end position="20"/>
    </location>
</feature>
<dbReference type="RefSeq" id="WP_163743404.1">
    <property type="nucleotide sequence ID" value="NZ_JAAGOA010000024.1"/>
</dbReference>
<evidence type="ECO:0000313" key="3">
    <source>
        <dbReference type="Proteomes" id="UP000475214"/>
    </source>
</evidence>
<gene>
    <name evidence="2" type="ORF">G1H10_25850</name>
</gene>
<accession>A0A6L9SDW6</accession>
<name>A0A6L9SDW6_9ACTN</name>
<organism evidence="2 3">
    <name type="scientific">Phytoactinopolyspora halotolerans</name>
    <dbReference type="NCBI Taxonomy" id="1981512"/>
    <lineage>
        <taxon>Bacteria</taxon>
        <taxon>Bacillati</taxon>
        <taxon>Actinomycetota</taxon>
        <taxon>Actinomycetes</taxon>
        <taxon>Jiangellales</taxon>
        <taxon>Jiangellaceae</taxon>
        <taxon>Phytoactinopolyspora</taxon>
    </lineage>
</organism>
<dbReference type="EMBL" id="JAAGOA010000024">
    <property type="protein sequence ID" value="NEE03595.1"/>
    <property type="molecule type" value="Genomic_DNA"/>
</dbReference>
<comment type="caution">
    <text evidence="2">The sequence shown here is derived from an EMBL/GenBank/DDBJ whole genome shotgun (WGS) entry which is preliminary data.</text>
</comment>
<feature type="region of interest" description="Disordered" evidence="1">
    <location>
        <begin position="1"/>
        <end position="20"/>
    </location>
</feature>